<dbReference type="AlphaFoldDB" id="A0A9W8NES7"/>
<dbReference type="GO" id="GO:0000139">
    <property type="term" value="C:Golgi membrane"/>
    <property type="evidence" value="ECO:0007669"/>
    <property type="project" value="InterPro"/>
</dbReference>
<accession>A0A9W8NES7</accession>
<dbReference type="InterPro" id="IPR029675">
    <property type="entry name" value="PGAP4"/>
</dbReference>
<reference evidence="2" key="1">
    <citation type="submission" date="2022-07" db="EMBL/GenBank/DDBJ databases">
        <title>Genome Sequence of Xylaria arbuscula.</title>
        <authorList>
            <person name="Buettner E."/>
        </authorList>
    </citation>
    <scope>NUCLEOTIDE SEQUENCE</scope>
    <source>
        <strain evidence="2">VT107</strain>
    </source>
</reference>
<keyword evidence="1" id="KW-0812">Transmembrane</keyword>
<dbReference type="Proteomes" id="UP001148614">
    <property type="component" value="Unassembled WGS sequence"/>
</dbReference>
<dbReference type="CDD" id="cd22189">
    <property type="entry name" value="PGAP4-like_fungal"/>
    <property type="match status" value="1"/>
</dbReference>
<proteinExistence type="predicted"/>
<dbReference type="PANTHER" id="PTHR31410:SF1">
    <property type="entry name" value="POST-GPI ATTACHMENT TO PROTEINS FACTOR 4"/>
    <property type="match status" value="1"/>
</dbReference>
<evidence type="ECO:0000313" key="2">
    <source>
        <dbReference type="EMBL" id="KAJ3572286.1"/>
    </source>
</evidence>
<keyword evidence="1" id="KW-1133">Transmembrane helix</keyword>
<gene>
    <name evidence="2" type="ORF">NPX13_g5100</name>
</gene>
<dbReference type="EMBL" id="JANPWZ010000778">
    <property type="protein sequence ID" value="KAJ3572286.1"/>
    <property type="molecule type" value="Genomic_DNA"/>
</dbReference>
<dbReference type="GO" id="GO:0016757">
    <property type="term" value="F:glycosyltransferase activity"/>
    <property type="evidence" value="ECO:0007669"/>
    <property type="project" value="InterPro"/>
</dbReference>
<keyword evidence="3" id="KW-1185">Reference proteome</keyword>
<name>A0A9W8NES7_9PEZI</name>
<protein>
    <recommendedName>
        <fullName evidence="4">Integral membrane protein</fullName>
    </recommendedName>
</protein>
<dbReference type="GO" id="GO:0006506">
    <property type="term" value="P:GPI anchor biosynthetic process"/>
    <property type="evidence" value="ECO:0007669"/>
    <property type="project" value="InterPro"/>
</dbReference>
<feature type="transmembrane region" description="Helical" evidence="1">
    <location>
        <begin position="255"/>
        <end position="276"/>
    </location>
</feature>
<dbReference type="PANTHER" id="PTHR31410">
    <property type="entry name" value="TRANSMEMBRANE PROTEIN 246"/>
    <property type="match status" value="1"/>
</dbReference>
<evidence type="ECO:0008006" key="4">
    <source>
        <dbReference type="Google" id="ProtNLM"/>
    </source>
</evidence>
<dbReference type="VEuPathDB" id="FungiDB:F4678DRAFT_482665"/>
<keyword evidence="1" id="KW-0472">Membrane</keyword>
<feature type="transmembrane region" description="Helical" evidence="1">
    <location>
        <begin position="288"/>
        <end position="308"/>
    </location>
</feature>
<evidence type="ECO:0000256" key="1">
    <source>
        <dbReference type="SAM" id="Phobius"/>
    </source>
</evidence>
<organism evidence="2 3">
    <name type="scientific">Xylaria arbuscula</name>
    <dbReference type="NCBI Taxonomy" id="114810"/>
    <lineage>
        <taxon>Eukaryota</taxon>
        <taxon>Fungi</taxon>
        <taxon>Dikarya</taxon>
        <taxon>Ascomycota</taxon>
        <taxon>Pezizomycotina</taxon>
        <taxon>Sordariomycetes</taxon>
        <taxon>Xylariomycetidae</taxon>
        <taxon>Xylariales</taxon>
        <taxon>Xylariaceae</taxon>
        <taxon>Xylaria</taxon>
    </lineage>
</organism>
<comment type="caution">
    <text evidence="2">The sequence shown here is derived from an EMBL/GenBank/DDBJ whole genome shotgun (WGS) entry which is preliminary data.</text>
</comment>
<evidence type="ECO:0000313" key="3">
    <source>
        <dbReference type="Proteomes" id="UP001148614"/>
    </source>
</evidence>
<sequence>MFEDSKAGATNNLRKDVTNNGIDRRNKLWYVFLIGILRSLCWKDPTSIFFQLDRAHLSTYSSYRIQQAIRHADFASTSGGNKFNADESNPPELCIGIPSVRREGVSYLKLALGSLQHGLSPEERMRLHFVVLLAHMNQTEHPDYGEPWLTGMADKIAAYQDDEERLRLAEAMESQPHAVKSKFDYSIVMEECAKTEAPYMLIIEDDVVFLDGWRHRTIDALKTATAKSWEAGYAHFLYLRLFYYEALLGWNSESWPTYLASSLATTGIVFSVLVLTRRHMARAWLTQTVILMITFVFTPLLIILFFVAGRNSMLPQPNGVHVMDKYACCGQGLVFPRMTVTKDLLPWFRNNTWSPISTDSFIEDYADMTGSLRWALTPVAMQHVGGQSSHDGRRGDTYEPNRLWNFGFEGNDAVQLGKEHAQAQYQLIADLNIESVI</sequence>